<dbReference type="NCBIfam" id="TIGR01300">
    <property type="entry name" value="CPA3_mnhG_phaG"/>
    <property type="match status" value="1"/>
</dbReference>
<feature type="transmembrane region" description="Helical" evidence="1">
    <location>
        <begin position="7"/>
        <end position="27"/>
    </location>
</feature>
<evidence type="ECO:0000256" key="1">
    <source>
        <dbReference type="SAM" id="Phobius"/>
    </source>
</evidence>
<dbReference type="STRING" id="55802.TBCH5v1_1746"/>
<reference evidence="2 3" key="1">
    <citation type="journal article" date="2016" name="Genome Announc.">
        <title>Complete genome sequence of the hyperthermophilic and piezophilic archaeon Thermococcus barophilus Ch5, capable of growth at the expense of hydrogenogenesis from carbon monoxide and formate.</title>
        <authorList>
            <person name="Oger P."/>
            <person name="Sokolova T.G."/>
            <person name="Kozhevnikova D.A."/>
            <person name="Taranov E.A."/>
            <person name="Vannier P."/>
            <person name="Lee H.S."/>
            <person name="Kwon K.K."/>
            <person name="Kang S.G."/>
            <person name="Lee J.H."/>
            <person name="Bonch-Osmolovskaya E.A."/>
            <person name="Lebedinsky A.V."/>
        </authorList>
    </citation>
    <scope>NUCLEOTIDE SEQUENCE [LARGE SCALE GENOMIC DNA]</scope>
    <source>
        <strain evidence="3">Ch5</strain>
    </source>
</reference>
<dbReference type="PANTHER" id="PTHR34703">
    <property type="entry name" value="ANTIPORTER SUBUNIT MNHG2-RELATED"/>
    <property type="match status" value="1"/>
</dbReference>
<sequence length="127" mass="13811">MTTIVEYIIYAFLGINITFNLLGSFALHRFPDVYTRLHGATKCTTFGTIFAVLAVIVHAVNQLHITGDPKYLQMALHSLVALIALLLTNPTGAHAIAKAAHLSGVKPVRAVVDAYEAKLKRERGGEK</sequence>
<keyword evidence="1" id="KW-1133">Transmembrane helix</keyword>
<name>A0A0S1XD43_THEBA</name>
<feature type="transmembrane region" description="Helical" evidence="1">
    <location>
        <begin position="71"/>
        <end position="88"/>
    </location>
</feature>
<evidence type="ECO:0000313" key="3">
    <source>
        <dbReference type="Proteomes" id="UP000066042"/>
    </source>
</evidence>
<keyword evidence="1" id="KW-0812">Transmembrane</keyword>
<accession>A0A0S1XD43</accession>
<dbReference type="InterPro" id="IPR005133">
    <property type="entry name" value="PhaG_MnhG_YufB"/>
</dbReference>
<dbReference type="PATRIC" id="fig|55802.8.peg.1725"/>
<proteinExistence type="predicted"/>
<evidence type="ECO:0000313" key="2">
    <source>
        <dbReference type="EMBL" id="ALM75656.1"/>
    </source>
</evidence>
<protein>
    <submittedName>
        <fullName evidence="2">Membrane bound [NiFe]-hydrogenase MBH2, subunit Mbh2C (Na+/H+ antiporter module subunit)</fullName>
    </submittedName>
</protein>
<dbReference type="NCBIfam" id="NF009312">
    <property type="entry name" value="PRK12672.1"/>
    <property type="match status" value="1"/>
</dbReference>
<dbReference type="Pfam" id="PF03334">
    <property type="entry name" value="PhaG_MnhG_YufB"/>
    <property type="match status" value="1"/>
</dbReference>
<keyword evidence="1" id="KW-0472">Membrane</keyword>
<dbReference type="AlphaFoldDB" id="A0A0S1XD43"/>
<feature type="transmembrane region" description="Helical" evidence="1">
    <location>
        <begin position="39"/>
        <end position="59"/>
    </location>
</feature>
<dbReference type="PANTHER" id="PTHR34703:SF1">
    <property type="entry name" value="ANTIPORTER SUBUNIT MNHG2-RELATED"/>
    <property type="match status" value="1"/>
</dbReference>
<dbReference type="EMBL" id="CP013050">
    <property type="protein sequence ID" value="ALM75656.1"/>
    <property type="molecule type" value="Genomic_DNA"/>
</dbReference>
<organism evidence="2 3">
    <name type="scientific">Thermococcus barophilus</name>
    <dbReference type="NCBI Taxonomy" id="55802"/>
    <lineage>
        <taxon>Archaea</taxon>
        <taxon>Methanobacteriati</taxon>
        <taxon>Methanobacteriota</taxon>
        <taxon>Thermococci</taxon>
        <taxon>Thermococcales</taxon>
        <taxon>Thermococcaceae</taxon>
        <taxon>Thermococcus</taxon>
    </lineage>
</organism>
<dbReference type="Proteomes" id="UP000066042">
    <property type="component" value="Chromosome"/>
</dbReference>
<gene>
    <name evidence="2" type="primary">mbh2C</name>
    <name evidence="2" type="ORF">TBCH5v1_1746</name>
</gene>
<dbReference type="GO" id="GO:0015385">
    <property type="term" value="F:sodium:proton antiporter activity"/>
    <property type="evidence" value="ECO:0007669"/>
    <property type="project" value="TreeGrafter"/>
</dbReference>